<dbReference type="PROSITE" id="PS00018">
    <property type="entry name" value="EF_HAND_1"/>
    <property type="match status" value="1"/>
</dbReference>
<sequence>MTSASASSSPARAGPVHPRQSGRLWQDVVKACDKTRDRTRGLLKKFRNSEHSITVDHVSPRRSISVDLESSCPNDSWSVHVWSTWVRRPWMEDEEETEQDPAKLLSDFQTRKLTCYFRCFLDRDRDGKVSSKDLHALTEARYKMKSLSLLSTLLVMFALMEAMEGKVVNIPGANLRLICDPFKTSTLTEMKTETLTTEVTCTPGTFTSTTIVTVTPPAAGGRKKRGISFIPMQSPSLASRAPVFVPHHVGYLAYEPNGGFPVAQPDLIEASFDAHPVQDRGGPVMTLEQLHRILLTQCPVTSTSTQTTTSTKTIIATDCTNCHQCGS</sequence>
<dbReference type="AlphaFoldDB" id="A0A7R8XCH5"/>
<dbReference type="Proteomes" id="UP000677054">
    <property type="component" value="Unassembled WGS sequence"/>
</dbReference>
<feature type="compositionally biased region" description="Low complexity" evidence="1">
    <location>
        <begin position="1"/>
        <end position="13"/>
    </location>
</feature>
<dbReference type="InterPro" id="IPR018247">
    <property type="entry name" value="EF_Hand_1_Ca_BS"/>
</dbReference>
<dbReference type="EMBL" id="LR900828">
    <property type="protein sequence ID" value="CAD7247035.1"/>
    <property type="molecule type" value="Genomic_DNA"/>
</dbReference>
<feature type="region of interest" description="Disordered" evidence="1">
    <location>
        <begin position="1"/>
        <end position="20"/>
    </location>
</feature>
<organism evidence="2">
    <name type="scientific">Darwinula stevensoni</name>
    <dbReference type="NCBI Taxonomy" id="69355"/>
    <lineage>
        <taxon>Eukaryota</taxon>
        <taxon>Metazoa</taxon>
        <taxon>Ecdysozoa</taxon>
        <taxon>Arthropoda</taxon>
        <taxon>Crustacea</taxon>
        <taxon>Oligostraca</taxon>
        <taxon>Ostracoda</taxon>
        <taxon>Podocopa</taxon>
        <taxon>Podocopida</taxon>
        <taxon>Darwinulocopina</taxon>
        <taxon>Darwinuloidea</taxon>
        <taxon>Darwinulidae</taxon>
        <taxon>Darwinula</taxon>
    </lineage>
</organism>
<reference evidence="2" key="1">
    <citation type="submission" date="2020-11" db="EMBL/GenBank/DDBJ databases">
        <authorList>
            <person name="Tran Van P."/>
        </authorList>
    </citation>
    <scope>NUCLEOTIDE SEQUENCE</scope>
</reference>
<evidence type="ECO:0000313" key="2">
    <source>
        <dbReference type="EMBL" id="CAD7247035.1"/>
    </source>
</evidence>
<evidence type="ECO:0008006" key="4">
    <source>
        <dbReference type="Google" id="ProtNLM"/>
    </source>
</evidence>
<protein>
    <recommendedName>
        <fullName evidence="4">EF-hand domain-containing protein</fullName>
    </recommendedName>
</protein>
<evidence type="ECO:0000256" key="1">
    <source>
        <dbReference type="SAM" id="MobiDB-lite"/>
    </source>
</evidence>
<proteinExistence type="predicted"/>
<dbReference type="Gene3D" id="1.10.238.10">
    <property type="entry name" value="EF-hand"/>
    <property type="match status" value="1"/>
</dbReference>
<gene>
    <name evidence="2" type="ORF">DSTB1V02_LOCUS6874</name>
</gene>
<dbReference type="EMBL" id="CAJPEV010001311">
    <property type="protein sequence ID" value="CAG0891991.1"/>
    <property type="molecule type" value="Genomic_DNA"/>
</dbReference>
<name>A0A7R8XCH5_9CRUS</name>
<accession>A0A7R8XCH5</accession>
<keyword evidence="3" id="KW-1185">Reference proteome</keyword>
<evidence type="ECO:0000313" key="3">
    <source>
        <dbReference type="Proteomes" id="UP000677054"/>
    </source>
</evidence>
<dbReference type="OrthoDB" id="6041230at2759"/>